<dbReference type="Proteomes" id="UP000288082">
    <property type="component" value="Unassembled WGS sequence"/>
</dbReference>
<dbReference type="AlphaFoldDB" id="A0A430R2B1"/>
<proteinExistence type="predicted"/>
<organism evidence="1 2">
    <name type="scientific">Thermus scotoductus</name>
    <dbReference type="NCBI Taxonomy" id="37636"/>
    <lineage>
        <taxon>Bacteria</taxon>
        <taxon>Thermotogati</taxon>
        <taxon>Deinococcota</taxon>
        <taxon>Deinococci</taxon>
        <taxon>Thermales</taxon>
        <taxon>Thermaceae</taxon>
        <taxon>Thermus</taxon>
    </lineage>
</organism>
<comment type="caution">
    <text evidence="1">The sequence shown here is derived from an EMBL/GenBank/DDBJ whole genome shotgun (WGS) entry which is preliminary data.</text>
</comment>
<name>A0A430R2B1_THESC</name>
<gene>
    <name evidence="1" type="ORF">CSW50_09305</name>
</gene>
<dbReference type="EMBL" id="PELM01000333">
    <property type="protein sequence ID" value="RTH01538.1"/>
    <property type="molecule type" value="Genomic_DNA"/>
</dbReference>
<protein>
    <recommendedName>
        <fullName evidence="3">Helix-turn-helix domain-containing protein</fullName>
    </recommendedName>
</protein>
<accession>A0A430R2B1</accession>
<evidence type="ECO:0000313" key="1">
    <source>
        <dbReference type="EMBL" id="RTH01538.1"/>
    </source>
</evidence>
<sequence length="71" mass="8052">MESLPPLLTVKELKELLGAERVGREALYAFARKFGVRFGKRYLIPRQVVLALVEGRLEELEKTPGVEARGR</sequence>
<evidence type="ECO:0008006" key="3">
    <source>
        <dbReference type="Google" id="ProtNLM"/>
    </source>
</evidence>
<evidence type="ECO:0000313" key="2">
    <source>
        <dbReference type="Proteomes" id="UP000288082"/>
    </source>
</evidence>
<reference evidence="1 2" key="1">
    <citation type="journal article" date="2019" name="Extremophiles">
        <title>Biogeography of thermophiles and predominance of Thermus scotoductus in domestic water heaters.</title>
        <authorList>
            <person name="Wilpiszeski R.L."/>
            <person name="Zhang Z."/>
            <person name="House C.H."/>
        </authorList>
    </citation>
    <scope>NUCLEOTIDE SEQUENCE [LARGE SCALE GENOMIC DNA]</scope>
    <source>
        <strain evidence="1 2">38_S38</strain>
    </source>
</reference>